<reference evidence="3 4" key="1">
    <citation type="submission" date="2019-06" db="EMBL/GenBank/DDBJ databases">
        <title>Sequencing the genomes of 1000 actinobacteria strains.</title>
        <authorList>
            <person name="Klenk H.-P."/>
        </authorList>
    </citation>
    <scope>NUCLEOTIDE SEQUENCE [LARGE SCALE GENOMIC DNA]</scope>
    <source>
        <strain evidence="3 4">DSM 21776</strain>
    </source>
</reference>
<name>A0A543PMQ2_9MICO</name>
<comment type="caution">
    <text evidence="3">The sequence shown here is derived from an EMBL/GenBank/DDBJ whole genome shotgun (WGS) entry which is preliminary data.</text>
</comment>
<dbReference type="EMBL" id="VFQF01000003">
    <property type="protein sequence ID" value="TQN45358.1"/>
    <property type="molecule type" value="Genomic_DNA"/>
</dbReference>
<feature type="region of interest" description="Disordered" evidence="1">
    <location>
        <begin position="32"/>
        <end position="77"/>
    </location>
</feature>
<protein>
    <submittedName>
        <fullName evidence="3">Uncharacterized protein</fullName>
    </submittedName>
</protein>
<accession>A0A543PMQ2</accession>
<dbReference type="RefSeq" id="WP_185747439.1">
    <property type="nucleotide sequence ID" value="NZ_BAAAQC010000013.1"/>
</dbReference>
<feature type="compositionally biased region" description="Low complexity" evidence="1">
    <location>
        <begin position="64"/>
        <end position="77"/>
    </location>
</feature>
<evidence type="ECO:0000256" key="2">
    <source>
        <dbReference type="SAM" id="SignalP"/>
    </source>
</evidence>
<proteinExistence type="predicted"/>
<feature type="chain" id="PRO_5038908640" evidence="2">
    <location>
        <begin position="28"/>
        <end position="77"/>
    </location>
</feature>
<organism evidence="3 4">
    <name type="scientific">Humibacillus xanthopallidus</name>
    <dbReference type="NCBI Taxonomy" id="412689"/>
    <lineage>
        <taxon>Bacteria</taxon>
        <taxon>Bacillati</taxon>
        <taxon>Actinomycetota</taxon>
        <taxon>Actinomycetes</taxon>
        <taxon>Micrococcales</taxon>
        <taxon>Intrasporangiaceae</taxon>
        <taxon>Humibacillus</taxon>
    </lineage>
</organism>
<keyword evidence="2" id="KW-0732">Signal</keyword>
<evidence type="ECO:0000313" key="4">
    <source>
        <dbReference type="Proteomes" id="UP000320085"/>
    </source>
</evidence>
<evidence type="ECO:0000256" key="1">
    <source>
        <dbReference type="SAM" id="MobiDB-lite"/>
    </source>
</evidence>
<dbReference type="Proteomes" id="UP000320085">
    <property type="component" value="Unassembled WGS sequence"/>
</dbReference>
<dbReference type="AlphaFoldDB" id="A0A543PMQ2"/>
<feature type="signal peptide" evidence="2">
    <location>
        <begin position="1"/>
        <end position="27"/>
    </location>
</feature>
<evidence type="ECO:0000313" key="3">
    <source>
        <dbReference type="EMBL" id="TQN45358.1"/>
    </source>
</evidence>
<sequence length="77" mass="7783">MPSGQVSRASVLRAAAVTLITATITLAAACSDQDTVDTVPPPWPTRTTTPDGPPRPPSQPTPTTPVATSTVTQAGTT</sequence>
<gene>
    <name evidence="3" type="ORF">FHX52_4598</name>
</gene>
<feature type="compositionally biased region" description="Pro residues" evidence="1">
    <location>
        <begin position="51"/>
        <end position="63"/>
    </location>
</feature>